<dbReference type="AlphaFoldDB" id="A0A4V3JS00"/>
<dbReference type="SMART" id="SM00448">
    <property type="entry name" value="REC"/>
    <property type="match status" value="1"/>
</dbReference>
<dbReference type="EMBL" id="RQGD01000009">
    <property type="protein sequence ID" value="TGL62709.1"/>
    <property type="molecule type" value="Genomic_DNA"/>
</dbReference>
<evidence type="ECO:0000256" key="3">
    <source>
        <dbReference type="ARBA" id="ARBA00022553"/>
    </source>
</evidence>
<evidence type="ECO:0000313" key="13">
    <source>
        <dbReference type="Proteomes" id="UP000297693"/>
    </source>
</evidence>
<dbReference type="EC" id="2.7.13.3" evidence="2"/>
<gene>
    <name evidence="12" type="ORF">EHQ58_02255</name>
</gene>
<evidence type="ECO:0000256" key="6">
    <source>
        <dbReference type="ARBA" id="ARBA00022777"/>
    </source>
</evidence>
<dbReference type="InterPro" id="IPR011495">
    <property type="entry name" value="Sig_transdc_His_kin_sub2_dim/P"/>
</dbReference>
<comment type="caution">
    <text evidence="12">The sequence shown here is derived from an EMBL/GenBank/DDBJ whole genome shotgun (WGS) entry which is preliminary data.</text>
</comment>
<feature type="domain" description="Histidine kinase" evidence="9">
    <location>
        <begin position="400"/>
        <end position="590"/>
    </location>
</feature>
<dbReference type="InterPro" id="IPR001789">
    <property type="entry name" value="Sig_transdc_resp-reg_receiver"/>
</dbReference>
<evidence type="ECO:0000256" key="4">
    <source>
        <dbReference type="ARBA" id="ARBA00022679"/>
    </source>
</evidence>
<dbReference type="PROSITE" id="PS50110">
    <property type="entry name" value="RESPONSE_REGULATORY"/>
    <property type="match status" value="1"/>
</dbReference>
<dbReference type="SMART" id="SM00387">
    <property type="entry name" value="HATPase_c"/>
    <property type="match status" value="1"/>
</dbReference>
<dbReference type="GO" id="GO:0005524">
    <property type="term" value="F:ATP binding"/>
    <property type="evidence" value="ECO:0007669"/>
    <property type="project" value="UniProtKB-KW"/>
</dbReference>
<evidence type="ECO:0000259" key="9">
    <source>
        <dbReference type="PROSITE" id="PS50109"/>
    </source>
</evidence>
<comment type="catalytic activity">
    <reaction evidence="1">
        <text>ATP + protein L-histidine = ADP + protein N-phospho-L-histidine.</text>
        <dbReference type="EC" id="2.7.13.3"/>
    </reaction>
</comment>
<dbReference type="PANTHER" id="PTHR41523">
    <property type="entry name" value="TWO-COMPONENT SYSTEM SENSOR PROTEIN"/>
    <property type="match status" value="1"/>
</dbReference>
<evidence type="ECO:0000313" key="12">
    <source>
        <dbReference type="EMBL" id="TGL62709.1"/>
    </source>
</evidence>
<dbReference type="PROSITE" id="PS50109">
    <property type="entry name" value="HIS_KIN"/>
    <property type="match status" value="1"/>
</dbReference>
<dbReference type="SUPFAM" id="SSF55874">
    <property type="entry name" value="ATPase domain of HSP90 chaperone/DNA topoisomerase II/histidine kinase"/>
    <property type="match status" value="1"/>
</dbReference>
<evidence type="ECO:0000259" key="11">
    <source>
        <dbReference type="PROSITE" id="PS50113"/>
    </source>
</evidence>
<dbReference type="Pfam" id="PF00072">
    <property type="entry name" value="Response_reg"/>
    <property type="match status" value="1"/>
</dbReference>
<protein>
    <recommendedName>
        <fullName evidence="2">histidine kinase</fullName>
        <ecNumber evidence="2">2.7.13.3</ecNumber>
    </recommendedName>
</protein>
<keyword evidence="7" id="KW-0067">ATP-binding</keyword>
<evidence type="ECO:0000256" key="5">
    <source>
        <dbReference type="ARBA" id="ARBA00022741"/>
    </source>
</evidence>
<dbReference type="Gene3D" id="3.30.565.10">
    <property type="entry name" value="Histidine kinase-like ATPase, C-terminal domain"/>
    <property type="match status" value="1"/>
</dbReference>
<dbReference type="InterPro" id="IPR003594">
    <property type="entry name" value="HATPase_dom"/>
</dbReference>
<dbReference type="GO" id="GO:0000160">
    <property type="term" value="P:phosphorelay signal transduction system"/>
    <property type="evidence" value="ECO:0007669"/>
    <property type="project" value="InterPro"/>
</dbReference>
<dbReference type="SUPFAM" id="SSF52172">
    <property type="entry name" value="CheY-like"/>
    <property type="match status" value="1"/>
</dbReference>
<keyword evidence="5" id="KW-0547">Nucleotide-binding</keyword>
<dbReference type="InterPro" id="IPR036890">
    <property type="entry name" value="HATPase_C_sf"/>
</dbReference>
<evidence type="ECO:0000256" key="8">
    <source>
        <dbReference type="PROSITE-ProRule" id="PRU00169"/>
    </source>
</evidence>
<evidence type="ECO:0000256" key="1">
    <source>
        <dbReference type="ARBA" id="ARBA00000085"/>
    </source>
</evidence>
<dbReference type="Pfam" id="PF02518">
    <property type="entry name" value="HATPase_c"/>
    <property type="match status" value="1"/>
</dbReference>
<dbReference type="PROSITE" id="PS50113">
    <property type="entry name" value="PAC"/>
    <property type="match status" value="1"/>
</dbReference>
<evidence type="ECO:0000259" key="10">
    <source>
        <dbReference type="PROSITE" id="PS50110"/>
    </source>
</evidence>
<dbReference type="InterPro" id="IPR011006">
    <property type="entry name" value="CheY-like_superfamily"/>
</dbReference>
<feature type="domain" description="PAC" evidence="11">
    <location>
        <begin position="209"/>
        <end position="260"/>
    </location>
</feature>
<name>A0A4V3JS00_9LEPT</name>
<reference evidence="12" key="1">
    <citation type="journal article" date="2019" name="PLoS Negl. Trop. Dis.">
        <title>Revisiting the worldwide diversity of Leptospira species in the environment.</title>
        <authorList>
            <person name="Vincent A.T."/>
            <person name="Schiettekatte O."/>
            <person name="Bourhy P."/>
            <person name="Veyrier F.J."/>
            <person name="Picardeau M."/>
        </authorList>
    </citation>
    <scope>NUCLEOTIDE SEQUENCE [LARGE SCALE GENOMIC DNA]</scope>
    <source>
        <strain evidence="12">201702476</strain>
    </source>
</reference>
<accession>A0A4V3JS00</accession>
<feature type="domain" description="Response regulatory" evidence="10">
    <location>
        <begin position="8"/>
        <end position="123"/>
    </location>
</feature>
<dbReference type="Gene3D" id="3.40.50.2300">
    <property type="match status" value="1"/>
</dbReference>
<sequence>MTIMQNKTLLLVEDEMLLAASQKRGLEAFGYQVLHAPTGEIAIHMARTIPEINLILMDIDLGNGIDGTVAAEIILKENQIPIVFLSSHVEPEIVAKTEKITSYGYVVKHTMNTVLDASIKMAFKLFESKRMLEKTTQLLESTGKLAKVGGWQVDLATMKLSWTLQTFEIAEMEPPIEPPLDEGINLFAPIARPVITQALDEAIKNGTSYDLELPIITAKGRNAWVQTQGFVEMKQGKAVRLFGTFQDITERKTIELELDIVRKNSETIINSSKDTMWSLNPDYSLILANSIFIEGFLNTTGVRLNAGDSLLMQDLFPAEYLAFWKSQYDRGLSGETFEIEIEIPTPVEDVKDIFLVSFRPIVSGEKTVGLCCYGRNITEKRQTEERIKSLLREKELILREVHHRIKNNFAMITSFLKLQALSLTEKTGRDALEDASGRVQSMALLYNKLYKSDDYGKLSFKDYLEQLVTEILSNFYTQDFLHSEIIVDDFMLDTKKIQILGIITNEILTNIMKYAFVGRDHGQVSICAGLKNGWAYFEVKDNGVGISESALNGGDNTFGLMLIRELTVQLKGTVSIKNENGTSVQINFPL</sequence>
<dbReference type="SUPFAM" id="SSF55785">
    <property type="entry name" value="PYP-like sensor domain (PAS domain)"/>
    <property type="match status" value="2"/>
</dbReference>
<dbReference type="GO" id="GO:0004673">
    <property type="term" value="F:protein histidine kinase activity"/>
    <property type="evidence" value="ECO:0007669"/>
    <property type="project" value="UniProtKB-EC"/>
</dbReference>
<keyword evidence="6" id="KW-0418">Kinase</keyword>
<dbReference type="InterPro" id="IPR035965">
    <property type="entry name" value="PAS-like_dom_sf"/>
</dbReference>
<dbReference type="Pfam" id="PF07568">
    <property type="entry name" value="HisKA_2"/>
    <property type="match status" value="1"/>
</dbReference>
<dbReference type="OrthoDB" id="9808408at2"/>
<proteinExistence type="predicted"/>
<dbReference type="Gene3D" id="2.10.70.100">
    <property type="match status" value="1"/>
</dbReference>
<dbReference type="InterPro" id="IPR000700">
    <property type="entry name" value="PAS-assoc_C"/>
</dbReference>
<keyword evidence="4" id="KW-0808">Transferase</keyword>
<organism evidence="12 13">
    <name type="scientific">Leptospira ognonensis</name>
    <dbReference type="NCBI Taxonomy" id="2484945"/>
    <lineage>
        <taxon>Bacteria</taxon>
        <taxon>Pseudomonadati</taxon>
        <taxon>Spirochaetota</taxon>
        <taxon>Spirochaetia</taxon>
        <taxon>Leptospirales</taxon>
        <taxon>Leptospiraceae</taxon>
        <taxon>Leptospira</taxon>
    </lineage>
</organism>
<evidence type="ECO:0000256" key="7">
    <source>
        <dbReference type="ARBA" id="ARBA00022840"/>
    </source>
</evidence>
<evidence type="ECO:0000256" key="2">
    <source>
        <dbReference type="ARBA" id="ARBA00012438"/>
    </source>
</evidence>
<feature type="modified residue" description="4-aspartylphosphate" evidence="8">
    <location>
        <position position="58"/>
    </location>
</feature>
<keyword evidence="3 8" id="KW-0597">Phosphoprotein</keyword>
<keyword evidence="13" id="KW-1185">Reference proteome</keyword>
<dbReference type="Proteomes" id="UP000297693">
    <property type="component" value="Unassembled WGS sequence"/>
</dbReference>
<dbReference type="PANTHER" id="PTHR41523:SF8">
    <property type="entry name" value="ETHYLENE RESPONSE SENSOR PROTEIN"/>
    <property type="match status" value="1"/>
</dbReference>
<dbReference type="InterPro" id="IPR005467">
    <property type="entry name" value="His_kinase_dom"/>
</dbReference>
<dbReference type="Gene3D" id="3.30.450.20">
    <property type="entry name" value="PAS domain"/>
    <property type="match status" value="2"/>
</dbReference>